<name>A0ABW3L470_9BACI</name>
<evidence type="ECO:0000313" key="2">
    <source>
        <dbReference type="EMBL" id="MFD1020606.1"/>
    </source>
</evidence>
<reference evidence="3" key="1">
    <citation type="journal article" date="2019" name="Int. J. Syst. Evol. Microbiol.">
        <title>The Global Catalogue of Microorganisms (GCM) 10K type strain sequencing project: providing services to taxonomists for standard genome sequencing and annotation.</title>
        <authorList>
            <consortium name="The Broad Institute Genomics Platform"/>
            <consortium name="The Broad Institute Genome Sequencing Center for Infectious Disease"/>
            <person name="Wu L."/>
            <person name="Ma J."/>
        </authorList>
    </citation>
    <scope>NUCLEOTIDE SEQUENCE [LARGE SCALE GENOMIC DNA]</scope>
    <source>
        <strain evidence="3">CCUG 56607</strain>
    </source>
</reference>
<gene>
    <name evidence="2" type="ORF">ACFQ2J_15570</name>
</gene>
<evidence type="ECO:0000313" key="3">
    <source>
        <dbReference type="Proteomes" id="UP001596990"/>
    </source>
</evidence>
<organism evidence="2 3">
    <name type="scientific">Thalassobacillus hwangdonensis</name>
    <dbReference type="NCBI Taxonomy" id="546108"/>
    <lineage>
        <taxon>Bacteria</taxon>
        <taxon>Bacillati</taxon>
        <taxon>Bacillota</taxon>
        <taxon>Bacilli</taxon>
        <taxon>Bacillales</taxon>
        <taxon>Bacillaceae</taxon>
        <taxon>Thalassobacillus</taxon>
    </lineage>
</organism>
<dbReference type="Pfam" id="PF14139">
    <property type="entry name" value="YpzG"/>
    <property type="match status" value="1"/>
</dbReference>
<keyword evidence="3" id="KW-1185">Reference proteome</keyword>
<dbReference type="InterPro" id="IPR025413">
    <property type="entry name" value="YpzG-like"/>
</dbReference>
<dbReference type="Proteomes" id="UP001596990">
    <property type="component" value="Unassembled WGS sequence"/>
</dbReference>
<evidence type="ECO:0000256" key="1">
    <source>
        <dbReference type="SAM" id="MobiDB-lite"/>
    </source>
</evidence>
<proteinExistence type="predicted"/>
<feature type="compositionally biased region" description="Basic residues" evidence="1">
    <location>
        <begin position="1"/>
        <end position="10"/>
    </location>
</feature>
<dbReference type="RefSeq" id="WP_386062611.1">
    <property type="nucleotide sequence ID" value="NZ_JBHTKL010000006.1"/>
</dbReference>
<protein>
    <submittedName>
        <fullName evidence="2">YpzG family protein</fullName>
    </submittedName>
</protein>
<feature type="compositionally biased region" description="Polar residues" evidence="1">
    <location>
        <begin position="34"/>
        <end position="46"/>
    </location>
</feature>
<feature type="compositionally biased region" description="Basic and acidic residues" evidence="1">
    <location>
        <begin position="48"/>
        <end position="57"/>
    </location>
</feature>
<sequence length="57" mass="6616">MANQKGRQKNKNFFDNMYQDPFDSPRANPKHASHQVNGETQQSQTGIKIERQVRSRA</sequence>
<feature type="region of interest" description="Disordered" evidence="1">
    <location>
        <begin position="1"/>
        <end position="57"/>
    </location>
</feature>
<comment type="caution">
    <text evidence="2">The sequence shown here is derived from an EMBL/GenBank/DDBJ whole genome shotgun (WGS) entry which is preliminary data.</text>
</comment>
<accession>A0ABW3L470</accession>
<dbReference type="EMBL" id="JBHTKL010000006">
    <property type="protein sequence ID" value="MFD1020606.1"/>
    <property type="molecule type" value="Genomic_DNA"/>
</dbReference>